<feature type="region of interest" description="Disordered" evidence="1">
    <location>
        <begin position="303"/>
        <end position="331"/>
    </location>
</feature>
<sequence>MMQEDLEKTGGVEGMSVEEMFLGIQESYEAAQQRAQEENRAFARTEFFRMDKLGVYRLRILPLAPNADGTASRPGYEVPVHQLLLELERPTTGNKPQKMYVTVTRATDAGYSVDPIETYRKLAVAQAKELGDDKLAEKIDGGSFGGGLKYNYGHCLYVFDLNERGKGIQMLTLSHAQFKDLDERKFKLWQKKLQKNPAYPCPISSVHDAYPVEIEKRKNGSKTEYVISIDNESDPVSLTREELTALMGAPRIPDIIYRYTRYHLGATVEFLKQCDALYGMSLMQTDDMKAVIDTLEGELPKEDTSAFSFDRRSKAGRENGQNSSGRISYDDLSDRYEELNSRSLGDRTEEGQELRSLIRAFIEQEGLTVRVTRSTSNSELLDMIYDEIMGPEPESHEAAAPEEEDTEQEDEPQPAQRAERPRRRR</sequence>
<dbReference type="EMBL" id="JAUONL010000004">
    <property type="protein sequence ID" value="MDO6357486.1"/>
    <property type="molecule type" value="Genomic_DNA"/>
</dbReference>
<feature type="region of interest" description="Disordered" evidence="1">
    <location>
        <begin position="385"/>
        <end position="425"/>
    </location>
</feature>
<organism evidence="2 3">
    <name type="scientific">Bacteroides caccae</name>
    <dbReference type="NCBI Taxonomy" id="47678"/>
    <lineage>
        <taxon>Bacteria</taxon>
        <taxon>Pseudomonadati</taxon>
        <taxon>Bacteroidota</taxon>
        <taxon>Bacteroidia</taxon>
        <taxon>Bacteroidales</taxon>
        <taxon>Bacteroidaceae</taxon>
        <taxon>Bacteroides</taxon>
    </lineage>
</organism>
<evidence type="ECO:0000256" key="1">
    <source>
        <dbReference type="SAM" id="MobiDB-lite"/>
    </source>
</evidence>
<dbReference type="RefSeq" id="WP_238615565.1">
    <property type="nucleotide sequence ID" value="NZ_JAUONJ010000006.1"/>
</dbReference>
<gene>
    <name evidence="2" type="ORF">Q4469_07265</name>
</gene>
<dbReference type="Proteomes" id="UP001170023">
    <property type="component" value="Unassembled WGS sequence"/>
</dbReference>
<comment type="caution">
    <text evidence="2">The sequence shown here is derived from an EMBL/GenBank/DDBJ whole genome shotgun (WGS) entry which is preliminary data.</text>
</comment>
<proteinExistence type="predicted"/>
<protein>
    <submittedName>
        <fullName evidence="2">Uncharacterized protein</fullName>
    </submittedName>
</protein>
<feature type="compositionally biased region" description="Acidic residues" evidence="1">
    <location>
        <begin position="400"/>
        <end position="412"/>
    </location>
</feature>
<name>A0AAW7WN61_9BACE</name>
<reference evidence="2" key="1">
    <citation type="submission" date="2023-07" db="EMBL/GenBank/DDBJ databases">
        <title>Whole Genome Sequencing of Colonoscopy isolates.</title>
        <authorList>
            <person name="Surve S.V."/>
            <person name="Valls R.A."/>
            <person name="Barrak K.E."/>
            <person name="Gardner T.B."/>
            <person name="O'Toole G.A."/>
        </authorList>
    </citation>
    <scope>NUCLEOTIDE SEQUENCE</scope>
    <source>
        <strain evidence="2">GP0119</strain>
    </source>
</reference>
<dbReference type="AlphaFoldDB" id="A0AAW7WN61"/>
<accession>A0AAW7WN61</accession>
<evidence type="ECO:0000313" key="3">
    <source>
        <dbReference type="Proteomes" id="UP001170023"/>
    </source>
</evidence>
<evidence type="ECO:0000313" key="2">
    <source>
        <dbReference type="EMBL" id="MDO6357486.1"/>
    </source>
</evidence>
<feature type="compositionally biased region" description="Basic and acidic residues" evidence="1">
    <location>
        <begin position="303"/>
        <end position="317"/>
    </location>
</feature>